<feature type="compositionally biased region" description="Basic and acidic residues" evidence="1">
    <location>
        <begin position="31"/>
        <end position="48"/>
    </location>
</feature>
<dbReference type="EMBL" id="FZOO01000009">
    <property type="protein sequence ID" value="SNS86463.1"/>
    <property type="molecule type" value="Genomic_DNA"/>
</dbReference>
<dbReference type="AlphaFoldDB" id="A0A239I0B4"/>
<accession>A0A239I0B4</accession>
<feature type="compositionally biased region" description="Basic and acidic residues" evidence="1">
    <location>
        <begin position="1"/>
        <end position="13"/>
    </location>
</feature>
<evidence type="ECO:0000313" key="3">
    <source>
        <dbReference type="Proteomes" id="UP000198373"/>
    </source>
</evidence>
<protein>
    <submittedName>
        <fullName evidence="2">Uncharacterized protein</fullName>
    </submittedName>
</protein>
<feature type="region of interest" description="Disordered" evidence="1">
    <location>
        <begin position="1"/>
        <end position="20"/>
    </location>
</feature>
<feature type="region of interest" description="Disordered" evidence="1">
    <location>
        <begin position="25"/>
        <end position="48"/>
    </location>
</feature>
<organism evidence="2 3">
    <name type="scientific">Geodermatophilus pulveris</name>
    <dbReference type="NCBI Taxonomy" id="1564159"/>
    <lineage>
        <taxon>Bacteria</taxon>
        <taxon>Bacillati</taxon>
        <taxon>Actinomycetota</taxon>
        <taxon>Actinomycetes</taxon>
        <taxon>Geodermatophilales</taxon>
        <taxon>Geodermatophilaceae</taxon>
        <taxon>Geodermatophilus</taxon>
    </lineage>
</organism>
<dbReference type="Proteomes" id="UP000198373">
    <property type="component" value="Unassembled WGS sequence"/>
</dbReference>
<sequence length="48" mass="5334">MSGQRARADHRPMTGEPLSCGLGLHAYVRQHPADERPHGPDQEVCRRG</sequence>
<evidence type="ECO:0000256" key="1">
    <source>
        <dbReference type="SAM" id="MobiDB-lite"/>
    </source>
</evidence>
<name>A0A239I0B4_9ACTN</name>
<keyword evidence="3" id="KW-1185">Reference proteome</keyword>
<evidence type="ECO:0000313" key="2">
    <source>
        <dbReference type="EMBL" id="SNS86463.1"/>
    </source>
</evidence>
<reference evidence="3" key="1">
    <citation type="submission" date="2017-06" db="EMBL/GenBank/DDBJ databases">
        <authorList>
            <person name="Varghese N."/>
            <person name="Submissions S."/>
        </authorList>
    </citation>
    <scope>NUCLEOTIDE SEQUENCE [LARGE SCALE GENOMIC DNA]</scope>
    <source>
        <strain evidence="3">DSM 46839</strain>
    </source>
</reference>
<proteinExistence type="predicted"/>
<gene>
    <name evidence="2" type="ORF">SAMN06893096_109116</name>
</gene>